<dbReference type="AlphaFoldDB" id="A0AAW1LUE8"/>
<evidence type="ECO:0000256" key="1">
    <source>
        <dbReference type="SAM" id="MobiDB-lite"/>
    </source>
</evidence>
<feature type="compositionally biased region" description="Low complexity" evidence="1">
    <location>
        <begin position="623"/>
        <end position="634"/>
    </location>
</feature>
<evidence type="ECO:0000313" key="4">
    <source>
        <dbReference type="Proteomes" id="UP001458880"/>
    </source>
</evidence>
<feature type="compositionally biased region" description="Basic and acidic residues" evidence="1">
    <location>
        <begin position="363"/>
        <end position="373"/>
    </location>
</feature>
<keyword evidence="4" id="KW-1185">Reference proteome</keyword>
<feature type="domain" description="Transposable element P transposase-like RNase H C-terminal" evidence="2">
    <location>
        <begin position="540"/>
        <end position="570"/>
    </location>
</feature>
<reference evidence="3 4" key="1">
    <citation type="journal article" date="2024" name="BMC Genomics">
        <title>De novo assembly and annotation of Popillia japonica's genome with initial clues to its potential as an invasive pest.</title>
        <authorList>
            <person name="Cucini C."/>
            <person name="Boschi S."/>
            <person name="Funari R."/>
            <person name="Cardaioli E."/>
            <person name="Iannotti N."/>
            <person name="Marturano G."/>
            <person name="Paoli F."/>
            <person name="Bruttini M."/>
            <person name="Carapelli A."/>
            <person name="Frati F."/>
            <person name="Nardi F."/>
        </authorList>
    </citation>
    <scope>NUCLEOTIDE SEQUENCE [LARGE SCALE GENOMIC DNA]</scope>
    <source>
        <strain evidence="3">DMR45628</strain>
    </source>
</reference>
<dbReference type="Pfam" id="PF21789">
    <property type="entry name" value="TNP-like_RNaseH_C"/>
    <property type="match status" value="1"/>
</dbReference>
<sequence>MSKKYLTYEELLYHLENDDSDLEYLSEVDNGWEVNDDQTNEAHDEFEEVRVAISQDILHELEGDRSIDNCIQTQELENTVAAGTAAELCGASSGPIVQQPKLCGASSGPIVQQPNQTNVKREPKKSILNTKQVLEKPKQIPSGPKHKMILTMVDAKVCNAATSTKSTMKCCICGATSKDFNYLQLDKEINPHSSTFGLSILHVRIRIFESLLHLAYKLPVKKWKLRTESDKQIVKETKLAIQEEFKRKIGLIVDMPKDAYGNSNDGYGSRKFFMGPDLSAQITGLDPRRRFLQSGCLRDSCNLDVINRLLFTSDPLITGMRPIPRKKSFIREAVDMFLPTDLERDPSQDSPSDESNSSDNSGDESKDSFDKETITPGMEGRIKEDVPTARRLWRSVGGIGSAAKATKRDPGELLPCEDGVTGTMPYYSRGHGISSYQRTAYGVAGGRTLGEIPGDGNPEFIVKRNEERGAAAEGTTSAGFKGEACDGRREEAGTERGVLQLPGVGNHYSRDCTKARVDRCRLCRGEGHMGRDYLKRRRSFNQDPLENFFGQMRQKGQNNKPTCSQFQQHFRTFLINHIGTKHSANANCQDDTKSVLSSVLNFVEMAKRPLNQKELEEALNNISEYESEPFSPSESEYEPSDIEDEDEQYNLGNVDDSDEMSTDEEEEAMKMNNIILVT</sequence>
<dbReference type="Proteomes" id="UP001458880">
    <property type="component" value="Unassembled WGS sequence"/>
</dbReference>
<evidence type="ECO:0000313" key="3">
    <source>
        <dbReference type="EMBL" id="KAK9738779.1"/>
    </source>
</evidence>
<proteinExistence type="predicted"/>
<accession>A0AAW1LUE8</accession>
<dbReference type="InterPro" id="IPR048367">
    <property type="entry name" value="TNP-like_RNaseH_C"/>
</dbReference>
<feature type="region of interest" description="Disordered" evidence="1">
    <location>
        <begin position="623"/>
        <end position="678"/>
    </location>
</feature>
<protein>
    <recommendedName>
        <fullName evidence="2">Transposable element P transposase-like RNase H C-terminal domain-containing protein</fullName>
    </recommendedName>
</protein>
<feature type="compositionally biased region" description="Low complexity" evidence="1">
    <location>
        <begin position="348"/>
        <end position="360"/>
    </location>
</feature>
<comment type="caution">
    <text evidence="3">The sequence shown here is derived from an EMBL/GenBank/DDBJ whole genome shotgun (WGS) entry which is preliminary data.</text>
</comment>
<feature type="region of interest" description="Disordered" evidence="1">
    <location>
        <begin position="341"/>
        <end position="386"/>
    </location>
</feature>
<organism evidence="3 4">
    <name type="scientific">Popillia japonica</name>
    <name type="common">Japanese beetle</name>
    <dbReference type="NCBI Taxonomy" id="7064"/>
    <lineage>
        <taxon>Eukaryota</taxon>
        <taxon>Metazoa</taxon>
        <taxon>Ecdysozoa</taxon>
        <taxon>Arthropoda</taxon>
        <taxon>Hexapoda</taxon>
        <taxon>Insecta</taxon>
        <taxon>Pterygota</taxon>
        <taxon>Neoptera</taxon>
        <taxon>Endopterygota</taxon>
        <taxon>Coleoptera</taxon>
        <taxon>Polyphaga</taxon>
        <taxon>Scarabaeiformia</taxon>
        <taxon>Scarabaeidae</taxon>
        <taxon>Rutelinae</taxon>
        <taxon>Popillia</taxon>
    </lineage>
</organism>
<name>A0AAW1LUE8_POPJA</name>
<feature type="compositionally biased region" description="Acidic residues" evidence="1">
    <location>
        <begin position="635"/>
        <end position="648"/>
    </location>
</feature>
<evidence type="ECO:0000259" key="2">
    <source>
        <dbReference type="Pfam" id="PF21789"/>
    </source>
</evidence>
<gene>
    <name evidence="3" type="ORF">QE152_g9590</name>
</gene>
<feature type="compositionally biased region" description="Acidic residues" evidence="1">
    <location>
        <begin position="655"/>
        <end position="667"/>
    </location>
</feature>
<dbReference type="EMBL" id="JASPKY010000083">
    <property type="protein sequence ID" value="KAK9738779.1"/>
    <property type="molecule type" value="Genomic_DNA"/>
</dbReference>